<dbReference type="PANTHER" id="PTHR42865">
    <property type="entry name" value="PROTON/GLUTAMATE-ASPARTATE SYMPORTER"/>
    <property type="match status" value="1"/>
</dbReference>
<feature type="transmembrane region" description="Helical" evidence="7">
    <location>
        <begin position="57"/>
        <end position="78"/>
    </location>
</feature>
<dbReference type="InterPro" id="IPR036458">
    <property type="entry name" value="Na:dicarbo_symporter_sf"/>
</dbReference>
<evidence type="ECO:0000256" key="3">
    <source>
        <dbReference type="ARBA" id="ARBA00022475"/>
    </source>
</evidence>
<dbReference type="GO" id="GO:0006835">
    <property type="term" value="P:dicarboxylic acid transport"/>
    <property type="evidence" value="ECO:0007669"/>
    <property type="project" value="TreeGrafter"/>
</dbReference>
<dbReference type="PRINTS" id="PR00173">
    <property type="entry name" value="EDTRNSPORT"/>
</dbReference>
<evidence type="ECO:0000313" key="9">
    <source>
        <dbReference type="Proteomes" id="UP000199387"/>
    </source>
</evidence>
<comment type="subcellular location">
    <subcellularLocation>
        <location evidence="1">Cell membrane</location>
        <topology evidence="1">Multi-pass membrane protein</topology>
    </subcellularLocation>
</comment>
<dbReference type="Gene3D" id="1.10.3860.10">
    <property type="entry name" value="Sodium:dicarboxylate symporter"/>
    <property type="match status" value="1"/>
</dbReference>
<dbReference type="PANTHER" id="PTHR42865:SF7">
    <property type="entry name" value="PROTON_GLUTAMATE-ASPARTATE SYMPORTER"/>
    <property type="match status" value="1"/>
</dbReference>
<keyword evidence="6 7" id="KW-0472">Membrane</keyword>
<keyword evidence="2" id="KW-0813">Transport</keyword>
<feature type="transmembrane region" description="Helical" evidence="7">
    <location>
        <begin position="159"/>
        <end position="176"/>
    </location>
</feature>
<evidence type="ECO:0000256" key="2">
    <source>
        <dbReference type="ARBA" id="ARBA00022448"/>
    </source>
</evidence>
<evidence type="ECO:0000256" key="7">
    <source>
        <dbReference type="SAM" id="Phobius"/>
    </source>
</evidence>
<feature type="transmembrane region" description="Helical" evidence="7">
    <location>
        <begin position="237"/>
        <end position="258"/>
    </location>
</feature>
<dbReference type="EMBL" id="FMZA01000014">
    <property type="protein sequence ID" value="SDC70996.1"/>
    <property type="molecule type" value="Genomic_DNA"/>
</dbReference>
<feature type="transmembrane region" description="Helical" evidence="7">
    <location>
        <begin position="90"/>
        <end position="112"/>
    </location>
</feature>
<keyword evidence="9" id="KW-1185">Reference proteome</keyword>
<organism evidence="8 9">
    <name type="scientific">Melghirimyces thermohalophilus</name>
    <dbReference type="NCBI Taxonomy" id="1236220"/>
    <lineage>
        <taxon>Bacteria</taxon>
        <taxon>Bacillati</taxon>
        <taxon>Bacillota</taxon>
        <taxon>Bacilli</taxon>
        <taxon>Bacillales</taxon>
        <taxon>Thermoactinomycetaceae</taxon>
        <taxon>Melghirimyces</taxon>
    </lineage>
</organism>
<keyword evidence="5 7" id="KW-1133">Transmembrane helix</keyword>
<dbReference type="RefSeq" id="WP_342670294.1">
    <property type="nucleotide sequence ID" value="NZ_FMZA01000014.1"/>
</dbReference>
<dbReference type="SUPFAM" id="SSF118215">
    <property type="entry name" value="Proton glutamate symport protein"/>
    <property type="match status" value="1"/>
</dbReference>
<sequence length="439" mass="46744">MMLVSLLVSLIVIGFLLFLKRKKVSFGLRVMIAMLVGVAVGAVLGNEAEIVGLLGDAYIHLIKMLVIPLVVTAIISSITSLKDPAQLRKLGLKTIGLFLLTAVIASAIGILVGNALQVGVGMDMAPDPSAEPREIPPVTEVLLDMIPDNPVAEAAEGQILPVIFFAMFIGVAITIESQRNPDSVEPVKRLVQSFSKVMFRVTKIVLKLTPYGVYGLLVRVAATHGLSTLLPLMEVVVAVYLACLIHLLFTYGSLVGFVAKVNPIRFLKKIWPVMVVAFSTRSSYGTLPVTLKTLTSRVKVSEKVSSFVAPLGATMNMDACGGLYPAIVAIFVANVFHMDLGMVDYLILVTTATLASIGTAGVPGTASIMTTVVLTGMGLPLEGMAMVLGIDALLDMGRTAVNVTGDTVASLVIADSEDEFDREAFNRDEEDELELNEAI</sequence>
<feature type="transmembrane region" description="Helical" evidence="7">
    <location>
        <begin position="6"/>
        <end position="21"/>
    </location>
</feature>
<dbReference type="Proteomes" id="UP000199387">
    <property type="component" value="Unassembled WGS sequence"/>
</dbReference>
<dbReference type="Pfam" id="PF00375">
    <property type="entry name" value="SDF"/>
    <property type="match status" value="1"/>
</dbReference>
<feature type="transmembrane region" description="Helical" evidence="7">
    <location>
        <begin position="307"/>
        <end position="333"/>
    </location>
</feature>
<evidence type="ECO:0000256" key="6">
    <source>
        <dbReference type="ARBA" id="ARBA00023136"/>
    </source>
</evidence>
<reference evidence="8 9" key="1">
    <citation type="submission" date="2016-10" db="EMBL/GenBank/DDBJ databases">
        <authorList>
            <person name="de Groot N.N."/>
        </authorList>
    </citation>
    <scope>NUCLEOTIDE SEQUENCE [LARGE SCALE GENOMIC DNA]</scope>
    <source>
        <strain evidence="8 9">DSM 45514</strain>
    </source>
</reference>
<keyword evidence="3" id="KW-1003">Cell membrane</keyword>
<dbReference type="GO" id="GO:0005886">
    <property type="term" value="C:plasma membrane"/>
    <property type="evidence" value="ECO:0007669"/>
    <property type="project" value="UniProtKB-SubCell"/>
</dbReference>
<feature type="transmembrane region" description="Helical" evidence="7">
    <location>
        <begin position="345"/>
        <end position="362"/>
    </location>
</feature>
<evidence type="ECO:0000256" key="4">
    <source>
        <dbReference type="ARBA" id="ARBA00022692"/>
    </source>
</evidence>
<proteinExistence type="predicted"/>
<dbReference type="GO" id="GO:0015293">
    <property type="term" value="F:symporter activity"/>
    <property type="evidence" value="ECO:0007669"/>
    <property type="project" value="UniProtKB-KW"/>
</dbReference>
<dbReference type="AlphaFoldDB" id="A0A1G6NUS0"/>
<protein>
    <submittedName>
        <fullName evidence="8">Na+/H+-dicarboxylate symporter</fullName>
    </submittedName>
</protein>
<evidence type="ECO:0000256" key="5">
    <source>
        <dbReference type="ARBA" id="ARBA00022989"/>
    </source>
</evidence>
<name>A0A1G6NUS0_9BACL</name>
<evidence type="ECO:0000313" key="8">
    <source>
        <dbReference type="EMBL" id="SDC70996.1"/>
    </source>
</evidence>
<accession>A0A1G6NUS0</accession>
<keyword evidence="4 7" id="KW-0812">Transmembrane</keyword>
<dbReference type="STRING" id="1236220.SAMN04488112_11425"/>
<feature type="transmembrane region" description="Helical" evidence="7">
    <location>
        <begin position="197"/>
        <end position="217"/>
    </location>
</feature>
<feature type="transmembrane region" description="Helical" evidence="7">
    <location>
        <begin position="28"/>
        <end position="45"/>
    </location>
</feature>
<evidence type="ECO:0000256" key="1">
    <source>
        <dbReference type="ARBA" id="ARBA00004651"/>
    </source>
</evidence>
<gene>
    <name evidence="8" type="ORF">SAMN04488112_11425</name>
</gene>
<dbReference type="InterPro" id="IPR001991">
    <property type="entry name" value="Na-dicarboxylate_symporter"/>
</dbReference>